<dbReference type="PROSITE" id="PS51274">
    <property type="entry name" value="GATASE_COBBQ"/>
    <property type="match status" value="1"/>
</dbReference>
<name>A0ABW5NR79_9FLAO</name>
<feature type="active site" evidence="10">
    <location>
        <position position="185"/>
    </location>
</feature>
<dbReference type="PROSITE" id="PS51273">
    <property type="entry name" value="GATASE_TYPE_1"/>
    <property type="match status" value="1"/>
</dbReference>
<dbReference type="EMBL" id="JBHUMD010000005">
    <property type="protein sequence ID" value="MFD2601218.1"/>
    <property type="molecule type" value="Genomic_DNA"/>
</dbReference>
<dbReference type="RefSeq" id="WP_379819839.1">
    <property type="nucleotide sequence ID" value="NZ_JBHUMD010000005.1"/>
</dbReference>
<dbReference type="SUPFAM" id="SSF52317">
    <property type="entry name" value="Class I glutamine amidotransferase-like"/>
    <property type="match status" value="1"/>
</dbReference>
<keyword evidence="6 10" id="KW-0368">Histidine biosynthesis</keyword>
<comment type="function">
    <text evidence="10">IGPS catalyzes the conversion of PRFAR and glutamine to IGP, AICAR and glutamate. The HisH subunit catalyzes the hydrolysis of glutamine to glutamate and ammonia as part of the synthesis of IGP and AICAR. The resulting ammonia molecule is channeled to the active site of HisF.</text>
</comment>
<dbReference type="HAMAP" id="MF_00278">
    <property type="entry name" value="HisH"/>
    <property type="match status" value="1"/>
</dbReference>
<dbReference type="InterPro" id="IPR017926">
    <property type="entry name" value="GATASE"/>
</dbReference>
<comment type="catalytic activity">
    <reaction evidence="9 10">
        <text>L-glutamine + H2O = L-glutamate + NH4(+)</text>
        <dbReference type="Rhea" id="RHEA:15889"/>
        <dbReference type="ChEBI" id="CHEBI:15377"/>
        <dbReference type="ChEBI" id="CHEBI:28938"/>
        <dbReference type="ChEBI" id="CHEBI:29985"/>
        <dbReference type="ChEBI" id="CHEBI:58359"/>
        <dbReference type="EC" id="3.5.1.2"/>
    </reaction>
</comment>
<keyword evidence="13" id="KW-1185">Reference proteome</keyword>
<dbReference type="InterPro" id="IPR010139">
    <property type="entry name" value="Imidazole-glycPsynth_HisH"/>
</dbReference>
<keyword evidence="3 10" id="KW-0028">Amino-acid biosynthesis</keyword>
<evidence type="ECO:0000256" key="10">
    <source>
        <dbReference type="HAMAP-Rule" id="MF_00278"/>
    </source>
</evidence>
<evidence type="ECO:0000256" key="3">
    <source>
        <dbReference type="ARBA" id="ARBA00022605"/>
    </source>
</evidence>
<sequence>MKIAIVDYGMGNIRSIVSTLKYIGVEDVVLSSDFDTLNCADKIILPGVGSFGKAITQIREKNIDKYLNEIVVDNKKPLLGICLGMQLLGMSSTEDGNNDGLGYVDGRVEKFDNSLVKVPHVGFNQVKINNSLKMFEGFTEEPADFYFTHSYRMTSNADINQCYCNYQDDFVASFEFGNIAGAQFHPELSQTNGLRLLKNFIDKF</sequence>
<keyword evidence="4 10" id="KW-0378">Hydrolase</keyword>
<reference evidence="13" key="1">
    <citation type="journal article" date="2019" name="Int. J. Syst. Evol. Microbiol.">
        <title>The Global Catalogue of Microorganisms (GCM) 10K type strain sequencing project: providing services to taxonomists for standard genome sequencing and annotation.</title>
        <authorList>
            <consortium name="The Broad Institute Genomics Platform"/>
            <consortium name="The Broad Institute Genome Sequencing Center for Infectious Disease"/>
            <person name="Wu L."/>
            <person name="Ma J."/>
        </authorList>
    </citation>
    <scope>NUCLEOTIDE SEQUENCE [LARGE SCALE GENOMIC DNA]</scope>
    <source>
        <strain evidence="13">KCTC 42107</strain>
    </source>
</reference>
<evidence type="ECO:0000256" key="2">
    <source>
        <dbReference type="ARBA" id="ARBA00011152"/>
    </source>
</evidence>
<feature type="active site" description="Nucleophile" evidence="10">
    <location>
        <position position="82"/>
    </location>
</feature>
<feature type="domain" description="Glutamine amidotransferase" evidence="11">
    <location>
        <begin position="5"/>
        <end position="202"/>
    </location>
</feature>
<proteinExistence type="inferred from homology"/>
<evidence type="ECO:0000313" key="13">
    <source>
        <dbReference type="Proteomes" id="UP001597480"/>
    </source>
</evidence>
<dbReference type="NCBIfam" id="TIGR01855">
    <property type="entry name" value="IMP_synth_hisH"/>
    <property type="match status" value="1"/>
</dbReference>
<evidence type="ECO:0000256" key="5">
    <source>
        <dbReference type="ARBA" id="ARBA00022962"/>
    </source>
</evidence>
<dbReference type="Pfam" id="PF00117">
    <property type="entry name" value="GATase"/>
    <property type="match status" value="1"/>
</dbReference>
<evidence type="ECO:0000256" key="6">
    <source>
        <dbReference type="ARBA" id="ARBA00023102"/>
    </source>
</evidence>
<evidence type="ECO:0000256" key="7">
    <source>
        <dbReference type="ARBA" id="ARBA00023239"/>
    </source>
</evidence>
<accession>A0ABW5NR79</accession>
<evidence type="ECO:0000256" key="1">
    <source>
        <dbReference type="ARBA" id="ARBA00005091"/>
    </source>
</evidence>
<dbReference type="PIRSF" id="PIRSF000495">
    <property type="entry name" value="Amidotransf_hisH"/>
    <property type="match status" value="1"/>
</dbReference>
<dbReference type="PANTHER" id="PTHR42701:SF1">
    <property type="entry name" value="IMIDAZOLE GLYCEROL PHOSPHATE SYNTHASE SUBUNIT HISH"/>
    <property type="match status" value="1"/>
</dbReference>
<protein>
    <recommendedName>
        <fullName evidence="10">Imidazole glycerol phosphate synthase subunit HisH</fullName>
        <ecNumber evidence="10">4.3.2.10</ecNumber>
    </recommendedName>
    <alternativeName>
        <fullName evidence="10">IGP synthase glutaminase subunit</fullName>
        <ecNumber evidence="10">3.5.1.2</ecNumber>
    </alternativeName>
    <alternativeName>
        <fullName evidence="10">IGP synthase subunit HisH</fullName>
    </alternativeName>
    <alternativeName>
        <fullName evidence="10">ImGP synthase subunit HisH</fullName>
        <shortName evidence="10">IGPS subunit HisH</shortName>
    </alternativeName>
</protein>
<comment type="subunit">
    <text evidence="2 10">Heterodimer of HisH and HisF.</text>
</comment>
<organism evidence="12 13">
    <name type="scientific">Flavobacterium suzhouense</name>
    <dbReference type="NCBI Taxonomy" id="1529638"/>
    <lineage>
        <taxon>Bacteria</taxon>
        <taxon>Pseudomonadati</taxon>
        <taxon>Bacteroidota</taxon>
        <taxon>Flavobacteriia</taxon>
        <taxon>Flavobacteriales</taxon>
        <taxon>Flavobacteriaceae</taxon>
        <taxon>Flavobacterium</taxon>
    </lineage>
</organism>
<keyword evidence="5 10" id="KW-0315">Glutamine amidotransferase</keyword>
<evidence type="ECO:0000313" key="12">
    <source>
        <dbReference type="EMBL" id="MFD2601218.1"/>
    </source>
</evidence>
<comment type="subcellular location">
    <subcellularLocation>
        <location evidence="10">Cytoplasm</location>
    </subcellularLocation>
</comment>
<feature type="active site" evidence="10">
    <location>
        <position position="187"/>
    </location>
</feature>
<evidence type="ECO:0000259" key="11">
    <source>
        <dbReference type="Pfam" id="PF00117"/>
    </source>
</evidence>
<dbReference type="EC" id="4.3.2.10" evidence="10"/>
<dbReference type="InterPro" id="IPR029062">
    <property type="entry name" value="Class_I_gatase-like"/>
</dbReference>
<gene>
    <name evidence="10 12" type="primary">hisH</name>
    <name evidence="12" type="ORF">ACFSR3_04055</name>
</gene>
<keyword evidence="10" id="KW-0963">Cytoplasm</keyword>
<comment type="pathway">
    <text evidence="1 10">Amino-acid biosynthesis; L-histidine biosynthesis; L-histidine from 5-phospho-alpha-D-ribose 1-diphosphate: step 5/9.</text>
</comment>
<dbReference type="GO" id="GO:0016829">
    <property type="term" value="F:lyase activity"/>
    <property type="evidence" value="ECO:0007669"/>
    <property type="project" value="UniProtKB-KW"/>
</dbReference>
<evidence type="ECO:0000256" key="9">
    <source>
        <dbReference type="ARBA" id="ARBA00049534"/>
    </source>
</evidence>
<evidence type="ECO:0000256" key="4">
    <source>
        <dbReference type="ARBA" id="ARBA00022801"/>
    </source>
</evidence>
<evidence type="ECO:0000256" key="8">
    <source>
        <dbReference type="ARBA" id="ARBA00047838"/>
    </source>
</evidence>
<dbReference type="Proteomes" id="UP001597480">
    <property type="component" value="Unassembled WGS sequence"/>
</dbReference>
<dbReference type="PANTHER" id="PTHR42701">
    <property type="entry name" value="IMIDAZOLE GLYCEROL PHOSPHATE SYNTHASE SUBUNIT HISH"/>
    <property type="match status" value="1"/>
</dbReference>
<dbReference type="Gene3D" id="3.40.50.880">
    <property type="match status" value="1"/>
</dbReference>
<comment type="caution">
    <text evidence="12">The sequence shown here is derived from an EMBL/GenBank/DDBJ whole genome shotgun (WGS) entry which is preliminary data.</text>
</comment>
<dbReference type="CDD" id="cd01748">
    <property type="entry name" value="GATase1_IGP_Synthase"/>
    <property type="match status" value="1"/>
</dbReference>
<comment type="catalytic activity">
    <reaction evidence="8 10">
        <text>5-[(5-phospho-1-deoxy-D-ribulos-1-ylimino)methylamino]-1-(5-phospho-beta-D-ribosyl)imidazole-4-carboxamide + L-glutamine = D-erythro-1-(imidazol-4-yl)glycerol 3-phosphate + 5-amino-1-(5-phospho-beta-D-ribosyl)imidazole-4-carboxamide + L-glutamate + H(+)</text>
        <dbReference type="Rhea" id="RHEA:24793"/>
        <dbReference type="ChEBI" id="CHEBI:15378"/>
        <dbReference type="ChEBI" id="CHEBI:29985"/>
        <dbReference type="ChEBI" id="CHEBI:58278"/>
        <dbReference type="ChEBI" id="CHEBI:58359"/>
        <dbReference type="ChEBI" id="CHEBI:58475"/>
        <dbReference type="ChEBI" id="CHEBI:58525"/>
        <dbReference type="EC" id="4.3.2.10"/>
    </reaction>
</comment>
<keyword evidence="7 10" id="KW-0456">Lyase</keyword>
<dbReference type="EC" id="3.5.1.2" evidence="10"/>